<evidence type="ECO:0000256" key="4">
    <source>
        <dbReference type="ARBA" id="ARBA00022737"/>
    </source>
</evidence>
<keyword evidence="7" id="KW-0961">Cell wall biogenesis/degradation</keyword>
<evidence type="ECO:0000256" key="9">
    <source>
        <dbReference type="SAM" id="SignalP"/>
    </source>
</evidence>
<feature type="region of interest" description="Disordered" evidence="8">
    <location>
        <begin position="141"/>
        <end position="164"/>
    </location>
</feature>
<feature type="chain" id="PRO_5045881305" evidence="9">
    <location>
        <begin position="26"/>
        <end position="351"/>
    </location>
</feature>
<gene>
    <name evidence="12" type="ORF">J2S06_001827</name>
</gene>
<evidence type="ECO:0000256" key="2">
    <source>
        <dbReference type="ARBA" id="ARBA00022670"/>
    </source>
</evidence>
<keyword evidence="3 9" id="KW-0732">Signal</keyword>
<dbReference type="SUPFAM" id="SSF54001">
    <property type="entry name" value="Cysteine proteinases"/>
    <property type="match status" value="1"/>
</dbReference>
<dbReference type="Gene3D" id="3.90.1720.10">
    <property type="entry name" value="endopeptidase domain like (from Nostoc punctiforme)"/>
    <property type="match status" value="1"/>
</dbReference>
<evidence type="ECO:0000256" key="5">
    <source>
        <dbReference type="ARBA" id="ARBA00022801"/>
    </source>
</evidence>
<sequence length="351" mass="38352">MKWKIIGLTTSAVFGSTMFSNLASAESMKVQSGDTLWSISQKYNISISAIKEANRLTSDIIHVGQVLQIPTKAMSTTNESITTNSAKPTEMKPSTYTVVRGDSLWKIAKKFQMTVTELKAVNQLESDVIYPGQILKISKIENQSTEKNSTPSDRSKASSSQQTSTYTVKTGDSLWKIANAYNTTVTQLKALNQLSSDVIYPGQILKVSGQASKASTQPTQTTANQSNSTVINGKVLVMIQEAKKLIGTPYKWGGNTPAGFDCSGFIYYVMNKVTSISRLSTAGYWEMMKTVNDPAVGDFVFFETYKPGPSHLGIYLGNGAFIHAGSGGVTISDLSSSYWKERYLGAKRYFE</sequence>
<feature type="domain" description="NlpC/P60" evidence="11">
    <location>
        <begin position="232"/>
        <end position="350"/>
    </location>
</feature>
<dbReference type="Gene3D" id="3.10.350.10">
    <property type="entry name" value="LysM domain"/>
    <property type="match status" value="3"/>
</dbReference>
<dbReference type="PANTHER" id="PTHR33734">
    <property type="entry name" value="LYSM DOMAIN-CONTAINING GPI-ANCHORED PROTEIN 2"/>
    <property type="match status" value="1"/>
</dbReference>
<feature type="domain" description="LysM" evidence="10">
    <location>
        <begin position="164"/>
        <end position="207"/>
    </location>
</feature>
<dbReference type="PROSITE" id="PS51935">
    <property type="entry name" value="NLPC_P60"/>
    <property type="match status" value="1"/>
</dbReference>
<dbReference type="EMBL" id="JAUSTR010000006">
    <property type="protein sequence ID" value="MDQ0162750.1"/>
    <property type="molecule type" value="Genomic_DNA"/>
</dbReference>
<dbReference type="PANTHER" id="PTHR33734:SF22">
    <property type="entry name" value="MEMBRANE-BOUND LYTIC MUREIN TRANSGLYCOSYLASE D"/>
    <property type="match status" value="1"/>
</dbReference>
<protein>
    <submittedName>
        <fullName evidence="12">LysM repeat protein</fullName>
    </submittedName>
</protein>
<feature type="signal peptide" evidence="9">
    <location>
        <begin position="1"/>
        <end position="25"/>
    </location>
</feature>
<evidence type="ECO:0000256" key="7">
    <source>
        <dbReference type="ARBA" id="ARBA00023316"/>
    </source>
</evidence>
<dbReference type="SMART" id="SM00257">
    <property type="entry name" value="LysM"/>
    <property type="match status" value="3"/>
</dbReference>
<dbReference type="Proteomes" id="UP001225646">
    <property type="component" value="Unassembled WGS sequence"/>
</dbReference>
<evidence type="ECO:0000256" key="8">
    <source>
        <dbReference type="SAM" id="MobiDB-lite"/>
    </source>
</evidence>
<dbReference type="PROSITE" id="PS51782">
    <property type="entry name" value="LYSM"/>
    <property type="match status" value="3"/>
</dbReference>
<dbReference type="InterPro" id="IPR038765">
    <property type="entry name" value="Papain-like_cys_pep_sf"/>
</dbReference>
<accession>A0ABT9VPY1</accession>
<dbReference type="RefSeq" id="WP_419152083.1">
    <property type="nucleotide sequence ID" value="NZ_JAUSTR010000006.1"/>
</dbReference>
<name>A0ABT9VPY1_9BACI</name>
<reference evidence="12 13" key="1">
    <citation type="submission" date="2023-07" db="EMBL/GenBank/DDBJ databases">
        <title>Genomic Encyclopedia of Type Strains, Phase IV (KMG-IV): sequencing the most valuable type-strain genomes for metagenomic binning, comparative biology and taxonomic classification.</title>
        <authorList>
            <person name="Goeker M."/>
        </authorList>
    </citation>
    <scope>NUCLEOTIDE SEQUENCE [LARGE SCALE GENOMIC DNA]</scope>
    <source>
        <strain evidence="12 13">DSM 19092</strain>
    </source>
</reference>
<dbReference type="Pfam" id="PF00877">
    <property type="entry name" value="NLPC_P60"/>
    <property type="match status" value="1"/>
</dbReference>
<evidence type="ECO:0000259" key="11">
    <source>
        <dbReference type="PROSITE" id="PS51935"/>
    </source>
</evidence>
<feature type="domain" description="LysM" evidence="10">
    <location>
        <begin position="94"/>
        <end position="137"/>
    </location>
</feature>
<comment type="similarity">
    <text evidence="1">Belongs to the peptidase C40 family.</text>
</comment>
<evidence type="ECO:0000256" key="3">
    <source>
        <dbReference type="ARBA" id="ARBA00022729"/>
    </source>
</evidence>
<organism evidence="12 13">
    <name type="scientific">Aeribacillus alveayuensis</name>
    <dbReference type="NCBI Taxonomy" id="279215"/>
    <lineage>
        <taxon>Bacteria</taxon>
        <taxon>Bacillati</taxon>
        <taxon>Bacillota</taxon>
        <taxon>Bacilli</taxon>
        <taxon>Bacillales</taxon>
        <taxon>Bacillaceae</taxon>
        <taxon>Aeribacillus</taxon>
    </lineage>
</organism>
<keyword evidence="13" id="KW-1185">Reference proteome</keyword>
<proteinExistence type="inferred from homology"/>
<evidence type="ECO:0000256" key="1">
    <source>
        <dbReference type="ARBA" id="ARBA00007074"/>
    </source>
</evidence>
<dbReference type="InterPro" id="IPR036779">
    <property type="entry name" value="LysM_dom_sf"/>
</dbReference>
<dbReference type="InterPro" id="IPR000064">
    <property type="entry name" value="NLP_P60_dom"/>
</dbReference>
<evidence type="ECO:0000256" key="6">
    <source>
        <dbReference type="ARBA" id="ARBA00022807"/>
    </source>
</evidence>
<keyword evidence="2" id="KW-0645">Protease</keyword>
<keyword evidence="4" id="KW-0677">Repeat</keyword>
<dbReference type="CDD" id="cd00118">
    <property type="entry name" value="LysM"/>
    <property type="match status" value="3"/>
</dbReference>
<feature type="domain" description="LysM" evidence="10">
    <location>
        <begin position="26"/>
        <end position="69"/>
    </location>
</feature>
<keyword evidence="5" id="KW-0378">Hydrolase</keyword>
<evidence type="ECO:0000313" key="13">
    <source>
        <dbReference type="Proteomes" id="UP001225646"/>
    </source>
</evidence>
<dbReference type="SUPFAM" id="SSF54106">
    <property type="entry name" value="LysM domain"/>
    <property type="match status" value="3"/>
</dbReference>
<evidence type="ECO:0000259" key="10">
    <source>
        <dbReference type="PROSITE" id="PS51782"/>
    </source>
</evidence>
<evidence type="ECO:0000313" key="12">
    <source>
        <dbReference type="EMBL" id="MDQ0162750.1"/>
    </source>
</evidence>
<comment type="caution">
    <text evidence="12">The sequence shown here is derived from an EMBL/GenBank/DDBJ whole genome shotgun (WGS) entry which is preliminary data.</text>
</comment>
<dbReference type="Pfam" id="PF01476">
    <property type="entry name" value="LysM"/>
    <property type="match status" value="3"/>
</dbReference>
<dbReference type="InterPro" id="IPR018392">
    <property type="entry name" value="LysM"/>
</dbReference>
<keyword evidence="6" id="KW-0788">Thiol protease</keyword>